<dbReference type="Pfam" id="PF00931">
    <property type="entry name" value="NB-ARC"/>
    <property type="match status" value="1"/>
</dbReference>
<name>A0A8X8W5P1_SALSN</name>
<evidence type="ECO:0008006" key="13">
    <source>
        <dbReference type="Google" id="ProtNLM"/>
    </source>
</evidence>
<dbReference type="InterPro" id="IPR044974">
    <property type="entry name" value="Disease_R_plants"/>
</dbReference>
<evidence type="ECO:0000256" key="5">
    <source>
        <dbReference type="ARBA" id="ARBA00022821"/>
    </source>
</evidence>
<dbReference type="Pfam" id="PF23598">
    <property type="entry name" value="LRR_14"/>
    <property type="match status" value="2"/>
</dbReference>
<feature type="domain" description="Disease resistance R13L4/SHOC-2-like LRR" evidence="10">
    <location>
        <begin position="629"/>
        <end position="798"/>
    </location>
</feature>
<gene>
    <name evidence="11" type="ORF">SASPL_153393</name>
</gene>
<dbReference type="GO" id="GO:0005524">
    <property type="term" value="F:ATP binding"/>
    <property type="evidence" value="ECO:0007669"/>
    <property type="project" value="UniProtKB-KW"/>
</dbReference>
<sequence>MAAEAAVHTAALNLGDLLTEKADFLRGGSAVGEVRQLKEELIEVQRFLRDASEKQVSDVAIRDWVTEIREAAHDADDAVEAFVLKVERGRMTLASVAASLKHKYQLKKFRRSVGSIQKRLREIDGRRSSCRIQDLGNWAGNGVNSCNKSRRLPQWQKDKQVVGTETDVEILLEKAILCEGDDLIISAITGDGGSGKSALARSVFNHAAVGEAFERRGWVVVSKEVRVRDIMKELCVQMKKTETMEWELNLMDGLELPELQQRLYKRLEGKKYFIVFDNMCGDEDWVEALGPALPGDVKGCRFLLTMRNPLSDDEEYGYIHTMKCLDSDESWLLFLNTVSEGKDLEDLSDIGRQILNKCNGLPLAITLVGGLLTKLQRSISEWEKVLEEIGCGNGTIQAILDLSYQYLSPELKSCFLCLGFFEPGATISARKLVDLWVSEGIIPEEAGKTRDETATAFLEELADRSLVEIKDISFDDRIKSCVVQDLIRDMSVRIAEDEIRFERESSDKSDRCHRVLDCSQGRFNGSIYGNKQIRSLVVRRGAQPYLFAGAFSSYWMSFQLLRILDFEGCVEMKQLPTPIGVLFGLRYLSVRDTGISEIPRWLPRLVNLEILDMRGLSTCFRENEAAEAALRKLSYVNFNESDVGEVAKMTNLSELGINLFRIFDASWLFHLLGRLENLVNLKLNYVKNLSLDGLGSMHCLTRLKIHGEIPTMPSAFPPNLSHLTLEWLRVREDPMPLLGRLEKLECLKMDGALEGAEMVVASDGFRKLRVLVLKCMSTLVRVVVEEGAVAELRRVVIEQCSGLEGLPEEMVRNVEELKVVASKRVAARLRGEDSDMICNVRFVHIVDDSGADY</sequence>
<dbReference type="Pfam" id="PF23559">
    <property type="entry name" value="WHD_DRP"/>
    <property type="match status" value="1"/>
</dbReference>
<dbReference type="SUPFAM" id="SSF52540">
    <property type="entry name" value="P-loop containing nucleoside triphosphate hydrolases"/>
    <property type="match status" value="1"/>
</dbReference>
<reference evidence="11" key="2">
    <citation type="submission" date="2020-08" db="EMBL/GenBank/DDBJ databases">
        <title>Plant Genome Project.</title>
        <authorList>
            <person name="Zhang R.-G."/>
        </authorList>
    </citation>
    <scope>NUCLEOTIDE SEQUENCE</scope>
    <source>
        <strain evidence="11">Huo1</strain>
        <tissue evidence="11">Leaf</tissue>
    </source>
</reference>
<dbReference type="AlphaFoldDB" id="A0A8X8W5P1"/>
<dbReference type="InterPro" id="IPR038005">
    <property type="entry name" value="RX-like_CC"/>
</dbReference>
<evidence type="ECO:0000259" key="8">
    <source>
        <dbReference type="Pfam" id="PF18052"/>
    </source>
</evidence>
<evidence type="ECO:0000256" key="4">
    <source>
        <dbReference type="ARBA" id="ARBA00022741"/>
    </source>
</evidence>
<evidence type="ECO:0000256" key="1">
    <source>
        <dbReference type="ARBA" id="ARBA00008894"/>
    </source>
</evidence>
<keyword evidence="2" id="KW-0433">Leucine-rich repeat</keyword>
<dbReference type="Pfam" id="PF18052">
    <property type="entry name" value="Rx_N"/>
    <property type="match status" value="1"/>
</dbReference>
<evidence type="ECO:0000256" key="3">
    <source>
        <dbReference type="ARBA" id="ARBA00022737"/>
    </source>
</evidence>
<keyword evidence="6" id="KW-0067">ATP-binding</keyword>
<dbReference type="InterPro" id="IPR058922">
    <property type="entry name" value="WHD_DRP"/>
</dbReference>
<evidence type="ECO:0000256" key="2">
    <source>
        <dbReference type="ARBA" id="ARBA00022614"/>
    </source>
</evidence>
<dbReference type="GO" id="GO:0043531">
    <property type="term" value="F:ADP binding"/>
    <property type="evidence" value="ECO:0007669"/>
    <property type="project" value="InterPro"/>
</dbReference>
<proteinExistence type="inferred from homology"/>
<evidence type="ECO:0000313" key="11">
    <source>
        <dbReference type="EMBL" id="KAG6388194.1"/>
    </source>
</evidence>
<dbReference type="Gene3D" id="1.10.10.10">
    <property type="entry name" value="Winged helix-like DNA-binding domain superfamily/Winged helix DNA-binding domain"/>
    <property type="match status" value="1"/>
</dbReference>
<dbReference type="InterPro" id="IPR042197">
    <property type="entry name" value="Apaf_helical"/>
</dbReference>
<reference evidence="11" key="1">
    <citation type="submission" date="2018-01" db="EMBL/GenBank/DDBJ databases">
        <authorList>
            <person name="Mao J.F."/>
        </authorList>
    </citation>
    <scope>NUCLEOTIDE SEQUENCE</scope>
    <source>
        <strain evidence="11">Huo1</strain>
        <tissue evidence="11">Leaf</tissue>
    </source>
</reference>
<dbReference type="PRINTS" id="PR00364">
    <property type="entry name" value="DISEASERSIST"/>
</dbReference>
<dbReference type="SUPFAM" id="SSF52058">
    <property type="entry name" value="L domain-like"/>
    <property type="match status" value="1"/>
</dbReference>
<dbReference type="InterPro" id="IPR027417">
    <property type="entry name" value="P-loop_NTPase"/>
</dbReference>
<feature type="domain" description="Disease resistance R13L4/SHOC-2-like LRR" evidence="10">
    <location>
        <begin position="553"/>
        <end position="615"/>
    </location>
</feature>
<evidence type="ECO:0000259" key="9">
    <source>
        <dbReference type="Pfam" id="PF23559"/>
    </source>
</evidence>
<keyword evidence="12" id="KW-1185">Reference proteome</keyword>
<dbReference type="InterPro" id="IPR002182">
    <property type="entry name" value="NB-ARC"/>
</dbReference>
<feature type="domain" description="Disease resistance N-terminal" evidence="8">
    <location>
        <begin position="7"/>
        <end position="100"/>
    </location>
</feature>
<evidence type="ECO:0000259" key="10">
    <source>
        <dbReference type="Pfam" id="PF23598"/>
    </source>
</evidence>
<dbReference type="InterPro" id="IPR032675">
    <property type="entry name" value="LRR_dom_sf"/>
</dbReference>
<dbReference type="InterPro" id="IPR041118">
    <property type="entry name" value="Rx_N"/>
</dbReference>
<dbReference type="PANTHER" id="PTHR23155">
    <property type="entry name" value="DISEASE RESISTANCE PROTEIN RP"/>
    <property type="match status" value="1"/>
</dbReference>
<keyword evidence="3" id="KW-0677">Repeat</keyword>
<dbReference type="GO" id="GO:0098542">
    <property type="term" value="P:defense response to other organism"/>
    <property type="evidence" value="ECO:0007669"/>
    <property type="project" value="TreeGrafter"/>
</dbReference>
<protein>
    <recommendedName>
        <fullName evidence="13">Disease resistance protein RPM1</fullName>
    </recommendedName>
</protein>
<dbReference type="Gene3D" id="1.10.8.430">
    <property type="entry name" value="Helical domain of apoptotic protease-activating factors"/>
    <property type="match status" value="1"/>
</dbReference>
<feature type="domain" description="NB-ARC" evidence="7">
    <location>
        <begin position="176"/>
        <end position="342"/>
    </location>
</feature>
<dbReference type="Proteomes" id="UP000298416">
    <property type="component" value="Unassembled WGS sequence"/>
</dbReference>
<dbReference type="InterPro" id="IPR036388">
    <property type="entry name" value="WH-like_DNA-bd_sf"/>
</dbReference>
<keyword evidence="5" id="KW-0611">Plant defense</keyword>
<keyword evidence="4" id="KW-0547">Nucleotide-binding</keyword>
<feature type="domain" description="Disease resistance protein winged helix" evidence="9">
    <location>
        <begin position="421"/>
        <end position="490"/>
    </location>
</feature>
<comment type="caution">
    <text evidence="11">The sequence shown here is derived from an EMBL/GenBank/DDBJ whole genome shotgun (WGS) entry which is preliminary data.</text>
</comment>
<dbReference type="Gene3D" id="3.40.50.300">
    <property type="entry name" value="P-loop containing nucleotide triphosphate hydrolases"/>
    <property type="match status" value="1"/>
</dbReference>
<evidence type="ECO:0000256" key="6">
    <source>
        <dbReference type="ARBA" id="ARBA00022840"/>
    </source>
</evidence>
<dbReference type="Gene3D" id="3.80.10.10">
    <property type="entry name" value="Ribonuclease Inhibitor"/>
    <property type="match status" value="1"/>
</dbReference>
<dbReference type="FunFam" id="1.10.10.10:FF:000322">
    <property type="entry name" value="Probable disease resistance protein At1g63360"/>
    <property type="match status" value="1"/>
</dbReference>
<accession>A0A8X8W5P1</accession>
<organism evidence="11">
    <name type="scientific">Salvia splendens</name>
    <name type="common">Scarlet sage</name>
    <dbReference type="NCBI Taxonomy" id="180675"/>
    <lineage>
        <taxon>Eukaryota</taxon>
        <taxon>Viridiplantae</taxon>
        <taxon>Streptophyta</taxon>
        <taxon>Embryophyta</taxon>
        <taxon>Tracheophyta</taxon>
        <taxon>Spermatophyta</taxon>
        <taxon>Magnoliopsida</taxon>
        <taxon>eudicotyledons</taxon>
        <taxon>Gunneridae</taxon>
        <taxon>Pentapetalae</taxon>
        <taxon>asterids</taxon>
        <taxon>lamiids</taxon>
        <taxon>Lamiales</taxon>
        <taxon>Lamiaceae</taxon>
        <taxon>Nepetoideae</taxon>
        <taxon>Mentheae</taxon>
        <taxon>Salviinae</taxon>
        <taxon>Salvia</taxon>
        <taxon>Salvia subgen. Calosphace</taxon>
        <taxon>core Calosphace</taxon>
    </lineage>
</organism>
<dbReference type="Gene3D" id="1.20.5.4130">
    <property type="match status" value="1"/>
</dbReference>
<dbReference type="PANTHER" id="PTHR23155:SF1185">
    <property type="entry name" value="DISEASE RESISTANCE RPP8-LIKE PROTEIN 3-RELATED"/>
    <property type="match status" value="1"/>
</dbReference>
<dbReference type="EMBL" id="PNBA02000021">
    <property type="protein sequence ID" value="KAG6388194.1"/>
    <property type="molecule type" value="Genomic_DNA"/>
</dbReference>
<comment type="similarity">
    <text evidence="1">Belongs to the disease resistance NB-LRR family.</text>
</comment>
<dbReference type="InterPro" id="IPR055414">
    <property type="entry name" value="LRR_R13L4/SHOC2-like"/>
</dbReference>
<evidence type="ECO:0000313" key="12">
    <source>
        <dbReference type="Proteomes" id="UP000298416"/>
    </source>
</evidence>
<evidence type="ECO:0000259" key="7">
    <source>
        <dbReference type="Pfam" id="PF00931"/>
    </source>
</evidence>
<dbReference type="CDD" id="cd14798">
    <property type="entry name" value="RX-CC_like"/>
    <property type="match status" value="1"/>
</dbReference>